<dbReference type="SMART" id="SM00382">
    <property type="entry name" value="AAA"/>
    <property type="match status" value="1"/>
</dbReference>
<feature type="domain" description="AAA+ ATPase" evidence="10">
    <location>
        <begin position="161"/>
        <end position="342"/>
    </location>
</feature>
<evidence type="ECO:0000256" key="5">
    <source>
        <dbReference type="ARBA" id="ARBA00022840"/>
    </source>
</evidence>
<keyword evidence="6" id="KW-0653">Protein transport</keyword>
<dbReference type="STRING" id="229920.ADM99_12570"/>
<dbReference type="InterPro" id="IPR020003">
    <property type="entry name" value="ATPase_a/bsu_AS"/>
</dbReference>
<dbReference type="CDD" id="cd18117">
    <property type="entry name" value="ATP-synt_flagellum-secretory_path_III_N"/>
    <property type="match status" value="1"/>
</dbReference>
<dbReference type="CDD" id="cd01136">
    <property type="entry name" value="ATPase_flagellum-secretory_path_III"/>
    <property type="match status" value="1"/>
</dbReference>
<comment type="caution">
    <text evidence="11">The sequence shown here is derived from an EMBL/GenBank/DDBJ whole genome shotgun (WGS) entry which is preliminary data.</text>
</comment>
<dbReference type="InterPro" id="IPR040627">
    <property type="entry name" value="T3SS_ATPase_C"/>
</dbReference>
<comment type="catalytic activity">
    <reaction evidence="9">
        <text>ATP + H2O + cellular proteinSide 1 = ADP + phosphate + cellular proteinSide 2.</text>
        <dbReference type="EC" id="7.4.2.8"/>
    </reaction>
</comment>
<gene>
    <name evidence="11" type="ORF">ADM99_12570</name>
</gene>
<dbReference type="InterPro" id="IPR003593">
    <property type="entry name" value="AAA+_ATPase"/>
</dbReference>
<evidence type="ECO:0000256" key="7">
    <source>
        <dbReference type="ARBA" id="ARBA00022967"/>
    </source>
</evidence>
<dbReference type="SUPFAM" id="SSF52540">
    <property type="entry name" value="P-loop containing nucleoside triphosphate hydrolases"/>
    <property type="match status" value="1"/>
</dbReference>
<evidence type="ECO:0000256" key="9">
    <source>
        <dbReference type="ARBA" id="ARBA00034006"/>
    </source>
</evidence>
<dbReference type="CDD" id="cd18114">
    <property type="entry name" value="ATP-synt_flagellum-secretory_path_III_C"/>
    <property type="match status" value="1"/>
</dbReference>
<dbReference type="RefSeq" id="WP_062422846.1">
    <property type="nucleotide sequence ID" value="NZ_BBYA01000011.1"/>
</dbReference>
<dbReference type="GO" id="GO:0046933">
    <property type="term" value="F:proton-transporting ATP synthase activity, rotational mechanism"/>
    <property type="evidence" value="ECO:0007669"/>
    <property type="project" value="TreeGrafter"/>
</dbReference>
<dbReference type="GO" id="GO:0005737">
    <property type="term" value="C:cytoplasm"/>
    <property type="evidence" value="ECO:0007669"/>
    <property type="project" value="UniProtKB-SubCell"/>
</dbReference>
<dbReference type="PROSITE" id="PS00152">
    <property type="entry name" value="ATPASE_ALPHA_BETA"/>
    <property type="match status" value="1"/>
</dbReference>
<accession>A0A0P6WXP7</accession>
<dbReference type="InterPro" id="IPR000194">
    <property type="entry name" value="ATPase_F1/V1/A1_a/bsu_nucl-bd"/>
</dbReference>
<dbReference type="PATRIC" id="fig|229920.5.peg.2838"/>
<keyword evidence="3" id="KW-0963">Cytoplasm</keyword>
<evidence type="ECO:0000256" key="2">
    <source>
        <dbReference type="ARBA" id="ARBA00022448"/>
    </source>
</evidence>
<dbReference type="NCBIfam" id="TIGR01026">
    <property type="entry name" value="fliI_yscN"/>
    <property type="match status" value="1"/>
</dbReference>
<dbReference type="InterPro" id="IPR005714">
    <property type="entry name" value="ATPase_T3SS_FliI/YscN"/>
</dbReference>
<dbReference type="AlphaFoldDB" id="A0A0P6WXP7"/>
<dbReference type="Proteomes" id="UP000050430">
    <property type="component" value="Unassembled WGS sequence"/>
</dbReference>
<comment type="subcellular location">
    <subcellularLocation>
        <location evidence="1">Cytoplasm</location>
    </subcellularLocation>
</comment>
<evidence type="ECO:0000256" key="8">
    <source>
        <dbReference type="ARBA" id="ARBA00023065"/>
    </source>
</evidence>
<dbReference type="GO" id="GO:0008564">
    <property type="term" value="F:protein-exporting ATPase activity"/>
    <property type="evidence" value="ECO:0007669"/>
    <property type="project" value="UniProtKB-EC"/>
</dbReference>
<dbReference type="Pfam" id="PF02874">
    <property type="entry name" value="ATP-synt_ab_N"/>
    <property type="match status" value="1"/>
</dbReference>
<keyword evidence="8" id="KW-0406">Ion transport</keyword>
<dbReference type="FunFam" id="3.40.50.12240:FF:000002">
    <property type="entry name" value="Flagellum-specific ATP synthase FliI"/>
    <property type="match status" value="1"/>
</dbReference>
<dbReference type="GO" id="GO:0005524">
    <property type="term" value="F:ATP binding"/>
    <property type="evidence" value="ECO:0007669"/>
    <property type="project" value="UniProtKB-KW"/>
</dbReference>
<evidence type="ECO:0000256" key="3">
    <source>
        <dbReference type="ARBA" id="ARBA00022490"/>
    </source>
</evidence>
<dbReference type="GO" id="GO:0030257">
    <property type="term" value="C:type III protein secretion system complex"/>
    <property type="evidence" value="ECO:0007669"/>
    <property type="project" value="InterPro"/>
</dbReference>
<dbReference type="PANTHER" id="PTHR15184">
    <property type="entry name" value="ATP SYNTHASE"/>
    <property type="match status" value="1"/>
</dbReference>
<keyword evidence="12" id="KW-1185">Reference proteome</keyword>
<evidence type="ECO:0000256" key="1">
    <source>
        <dbReference type="ARBA" id="ARBA00004496"/>
    </source>
</evidence>
<evidence type="ECO:0000313" key="11">
    <source>
        <dbReference type="EMBL" id="KPL71099.1"/>
    </source>
</evidence>
<dbReference type="Gene3D" id="3.40.50.12240">
    <property type="match status" value="1"/>
</dbReference>
<organism evidence="11 12">
    <name type="scientific">Leptolinea tardivitalis</name>
    <dbReference type="NCBI Taxonomy" id="229920"/>
    <lineage>
        <taxon>Bacteria</taxon>
        <taxon>Bacillati</taxon>
        <taxon>Chloroflexota</taxon>
        <taxon>Anaerolineae</taxon>
        <taxon>Anaerolineales</taxon>
        <taxon>Anaerolineaceae</taxon>
        <taxon>Leptolinea</taxon>
    </lineage>
</organism>
<keyword evidence="5" id="KW-0067">ATP-binding</keyword>
<dbReference type="GO" id="GO:0016887">
    <property type="term" value="F:ATP hydrolysis activity"/>
    <property type="evidence" value="ECO:0007669"/>
    <property type="project" value="InterPro"/>
</dbReference>
<evidence type="ECO:0000256" key="4">
    <source>
        <dbReference type="ARBA" id="ARBA00022741"/>
    </source>
</evidence>
<keyword evidence="4" id="KW-0547">Nucleotide-binding</keyword>
<protein>
    <submittedName>
        <fullName evidence="11">ATP synthase</fullName>
    </submittedName>
</protein>
<dbReference type="OrthoDB" id="9802718at2"/>
<dbReference type="InterPro" id="IPR027417">
    <property type="entry name" value="P-loop_NTPase"/>
</dbReference>
<evidence type="ECO:0000313" key="12">
    <source>
        <dbReference type="Proteomes" id="UP000050430"/>
    </source>
</evidence>
<evidence type="ECO:0000259" key="10">
    <source>
        <dbReference type="SMART" id="SM00382"/>
    </source>
</evidence>
<evidence type="ECO:0000256" key="6">
    <source>
        <dbReference type="ARBA" id="ARBA00022927"/>
    </source>
</evidence>
<name>A0A0P6WXP7_9CHLR</name>
<sequence>MNQVNPVDFSPLLRSLDNCNALRVSGRVVQVIGLTIEAVGLDCQIGEVCEIRARSGEKILSEVVGFRNSTTLLMPLGNMEGIQPDSSIYPQKTVLRAPVGSQLLGRVLDGLGEPIDGNGPLGEVETRPINNAAPHPMERQIITEPLVTGVRAIDGFLTCGKGQRMGIFAGSGVGKSTLMGSIARSSHSDVSVIALIGERGREVRDFVEGDLGKEGLERSVVVVSTSDKPALMRLKAAYVAMTIAEDFRDQGMDVTFLMDSVTRFAMAQREVGLAIGEPPASRGYTPSVFALLPKLLERAGTGQRGSITGYFTVLVEGDDFNEPICDAVRSILDGHIILSRQLATRNHYPAIDVLGSISRVMPHITSREHRSWAAKARRLLATYEKARDLINIGAYVAGSDPEVDEAISAMPIIDSFLLQGKEFSEFSETLSQLESIGGEIGVDHAA</sequence>
<dbReference type="InterPro" id="IPR004100">
    <property type="entry name" value="ATPase_F1/V1/A1_a/bsu_N"/>
</dbReference>
<dbReference type="Pfam" id="PF18269">
    <property type="entry name" value="T3SS_ATPase_C"/>
    <property type="match status" value="1"/>
</dbReference>
<proteinExistence type="predicted"/>
<keyword evidence="2" id="KW-0813">Transport</keyword>
<dbReference type="EMBL" id="LGCK01000012">
    <property type="protein sequence ID" value="KPL71099.1"/>
    <property type="molecule type" value="Genomic_DNA"/>
</dbReference>
<keyword evidence="7" id="KW-1278">Translocase</keyword>
<dbReference type="GO" id="GO:0030254">
    <property type="term" value="P:protein secretion by the type III secretion system"/>
    <property type="evidence" value="ECO:0007669"/>
    <property type="project" value="InterPro"/>
</dbReference>
<reference evidence="11 12" key="1">
    <citation type="submission" date="2015-07" db="EMBL/GenBank/DDBJ databases">
        <title>Genome sequence of Leptolinea tardivitalis DSM 16556.</title>
        <authorList>
            <person name="Hemp J."/>
            <person name="Ward L.M."/>
            <person name="Pace L.A."/>
            <person name="Fischer W.W."/>
        </authorList>
    </citation>
    <scope>NUCLEOTIDE SEQUENCE [LARGE SCALE GENOMIC DNA]</scope>
    <source>
        <strain evidence="11 12">YMTK-2</strain>
    </source>
</reference>
<dbReference type="Pfam" id="PF00006">
    <property type="entry name" value="ATP-synt_ab"/>
    <property type="match status" value="1"/>
</dbReference>
<dbReference type="InterPro" id="IPR050053">
    <property type="entry name" value="ATPase_alpha/beta_chains"/>
</dbReference>
<dbReference type="PANTHER" id="PTHR15184:SF9">
    <property type="entry name" value="SPI-1 TYPE 3 SECRETION SYSTEM ATPASE"/>
    <property type="match status" value="1"/>
</dbReference>